<keyword evidence="1 4" id="KW-0663">Pyridoxal phosphate</keyword>
<keyword evidence="6" id="KW-0032">Aminotransferase</keyword>
<evidence type="ECO:0000256" key="1">
    <source>
        <dbReference type="ARBA" id="ARBA00022898"/>
    </source>
</evidence>
<reference evidence="6 7" key="1">
    <citation type="submission" date="2018-11" db="EMBL/GenBank/DDBJ databases">
        <title>Draft genome sequence of Buttiauxella warmboldiae CCUG 35512.</title>
        <authorList>
            <person name="Salva-Serra F."/>
            <person name="Marathe N."/>
            <person name="Moore E."/>
            <person name="Svensson L."/>
            <person name="Engstrom-Jakobsson H."/>
        </authorList>
    </citation>
    <scope>NUCLEOTIDE SEQUENCE [LARGE SCALE GENOMIC DNA]</scope>
    <source>
        <strain evidence="6 7">CCUG 35512</strain>
    </source>
</reference>
<dbReference type="Proteomes" id="UP000268615">
    <property type="component" value="Unassembled WGS sequence"/>
</dbReference>
<evidence type="ECO:0000256" key="5">
    <source>
        <dbReference type="RuleBase" id="RU004508"/>
    </source>
</evidence>
<dbReference type="OrthoDB" id="9804264at2"/>
<dbReference type="Gene3D" id="3.90.1150.10">
    <property type="entry name" value="Aspartate Aminotransferase, domain 1"/>
    <property type="match status" value="1"/>
</dbReference>
<evidence type="ECO:0000256" key="2">
    <source>
        <dbReference type="ARBA" id="ARBA00037999"/>
    </source>
</evidence>
<dbReference type="EMBL" id="RPOH01000035">
    <property type="protein sequence ID" value="RPH28135.1"/>
    <property type="molecule type" value="Genomic_DNA"/>
</dbReference>
<keyword evidence="7" id="KW-1185">Reference proteome</keyword>
<dbReference type="InterPro" id="IPR015421">
    <property type="entry name" value="PyrdxlP-dep_Trfase_major"/>
</dbReference>
<organism evidence="6 7">
    <name type="scientific">Buttiauxella warmboldiae</name>
    <dbReference type="NCBI Taxonomy" id="82993"/>
    <lineage>
        <taxon>Bacteria</taxon>
        <taxon>Pseudomonadati</taxon>
        <taxon>Pseudomonadota</taxon>
        <taxon>Gammaproteobacteria</taxon>
        <taxon>Enterobacterales</taxon>
        <taxon>Enterobacteriaceae</taxon>
        <taxon>Buttiauxella</taxon>
    </lineage>
</organism>
<comment type="caution">
    <text evidence="6">The sequence shown here is derived from an EMBL/GenBank/DDBJ whole genome shotgun (WGS) entry which is preliminary data.</text>
</comment>
<dbReference type="GO" id="GO:0030170">
    <property type="term" value="F:pyridoxal phosphate binding"/>
    <property type="evidence" value="ECO:0007669"/>
    <property type="project" value="TreeGrafter"/>
</dbReference>
<dbReference type="InterPro" id="IPR015422">
    <property type="entry name" value="PyrdxlP-dep_Trfase_small"/>
</dbReference>
<proteinExistence type="inferred from homology"/>
<comment type="similarity">
    <text evidence="2 5">Belongs to the DegT/DnrJ/EryC1 family.</text>
</comment>
<gene>
    <name evidence="6" type="ORF">EHN07_10075</name>
</gene>
<dbReference type="PIRSF" id="PIRSF000390">
    <property type="entry name" value="PLP_StrS"/>
    <property type="match status" value="1"/>
</dbReference>
<keyword evidence="6" id="KW-0808">Transferase</keyword>
<dbReference type="AlphaFoldDB" id="A0A3N5DHJ4"/>
<accession>A0A3N5DHJ4</accession>
<protein>
    <submittedName>
        <fullName evidence="6">DegT/DnrJ/EryC1/StrS family aminotransferase</fullName>
    </submittedName>
</protein>
<name>A0A3N5DHJ4_9ENTR</name>
<dbReference type="CDD" id="cd00616">
    <property type="entry name" value="AHBA_syn"/>
    <property type="match status" value="1"/>
</dbReference>
<dbReference type="GO" id="GO:0000271">
    <property type="term" value="P:polysaccharide biosynthetic process"/>
    <property type="evidence" value="ECO:0007669"/>
    <property type="project" value="TreeGrafter"/>
</dbReference>
<feature type="active site" description="Proton acceptor" evidence="3">
    <location>
        <position position="189"/>
    </location>
</feature>
<dbReference type="InterPro" id="IPR015424">
    <property type="entry name" value="PyrdxlP-dep_Trfase"/>
</dbReference>
<dbReference type="PANTHER" id="PTHR30244:SF36">
    <property type="entry name" value="3-OXO-GLUCOSE-6-PHOSPHATE:GLUTAMATE AMINOTRANSFERASE"/>
    <property type="match status" value="1"/>
</dbReference>
<dbReference type="Pfam" id="PF01041">
    <property type="entry name" value="DegT_DnrJ_EryC1"/>
    <property type="match status" value="1"/>
</dbReference>
<dbReference type="SUPFAM" id="SSF53383">
    <property type="entry name" value="PLP-dependent transferases"/>
    <property type="match status" value="1"/>
</dbReference>
<evidence type="ECO:0000313" key="7">
    <source>
        <dbReference type="Proteomes" id="UP000268615"/>
    </source>
</evidence>
<dbReference type="InterPro" id="IPR000653">
    <property type="entry name" value="DegT/StrS_aminotransferase"/>
</dbReference>
<feature type="modified residue" description="N6-(pyridoxal phosphate)lysine" evidence="4">
    <location>
        <position position="189"/>
    </location>
</feature>
<dbReference type="GO" id="GO:0008483">
    <property type="term" value="F:transaminase activity"/>
    <property type="evidence" value="ECO:0007669"/>
    <property type="project" value="UniProtKB-KW"/>
</dbReference>
<sequence length="367" mass="41742">MINFLNLKKINERFETELMEACSRVINSGWFIMGEEVKAFEKCFSEYCGVKYTIGVANGLDALNLTIRAWKELGKLKSGDEVIVQANTYIASILAITENDLVPVLVEPDEITYNLSIENVLKAITSKTKIILPVHLYGQISPMPELVKIAKEYGLLLLEDSAQAHGAIIKGKKSGSWGDAAAFSFYPGKNLGAIGDAGAVTTNDYELATTIRALSNYGSLEKYKNIYQGVNSRLDEIQAAMLNVKLKYLNIDTQRRQYIADRYNREINNPLVQRPYTRKEEYHVWHLYVLRTQYRAEFQRFLSERNIQSLVHYPIPPHKQLAYKKWNSLILPVTERIHNEVISIPIDPTMTECNIQDVINAVNGFEL</sequence>
<dbReference type="Gene3D" id="3.40.640.10">
    <property type="entry name" value="Type I PLP-dependent aspartate aminotransferase-like (Major domain)"/>
    <property type="match status" value="1"/>
</dbReference>
<evidence type="ECO:0000313" key="6">
    <source>
        <dbReference type="EMBL" id="RPH28135.1"/>
    </source>
</evidence>
<evidence type="ECO:0000256" key="3">
    <source>
        <dbReference type="PIRSR" id="PIRSR000390-1"/>
    </source>
</evidence>
<dbReference type="PANTHER" id="PTHR30244">
    <property type="entry name" value="TRANSAMINASE"/>
    <property type="match status" value="1"/>
</dbReference>
<evidence type="ECO:0000256" key="4">
    <source>
        <dbReference type="PIRSR" id="PIRSR000390-2"/>
    </source>
</evidence>
<dbReference type="RefSeq" id="WP_124024018.1">
    <property type="nucleotide sequence ID" value="NZ_RPOH01000035.1"/>
</dbReference>